<gene>
    <name evidence="1" type="ORF">MANES_14G011350v8</name>
</gene>
<dbReference type="Proteomes" id="UP000091857">
    <property type="component" value="Chromosome 14"/>
</dbReference>
<evidence type="ECO:0000313" key="1">
    <source>
        <dbReference type="EMBL" id="KAG8638207.1"/>
    </source>
</evidence>
<keyword evidence="2" id="KW-1185">Reference proteome</keyword>
<name>A0ACB7GCZ9_MANES</name>
<evidence type="ECO:0000313" key="2">
    <source>
        <dbReference type="Proteomes" id="UP000091857"/>
    </source>
</evidence>
<reference evidence="2" key="1">
    <citation type="journal article" date="2016" name="Nat. Biotechnol.">
        <title>Sequencing wild and cultivated cassava and related species reveals extensive interspecific hybridization and genetic diversity.</title>
        <authorList>
            <person name="Bredeson J.V."/>
            <person name="Lyons J.B."/>
            <person name="Prochnik S.E."/>
            <person name="Wu G.A."/>
            <person name="Ha C.M."/>
            <person name="Edsinger-Gonzales E."/>
            <person name="Grimwood J."/>
            <person name="Schmutz J."/>
            <person name="Rabbi I.Y."/>
            <person name="Egesi C."/>
            <person name="Nauluvula P."/>
            <person name="Lebot V."/>
            <person name="Ndunguru J."/>
            <person name="Mkamilo G."/>
            <person name="Bart R.S."/>
            <person name="Setter T.L."/>
            <person name="Gleadow R.M."/>
            <person name="Kulakow P."/>
            <person name="Ferguson M.E."/>
            <person name="Rounsley S."/>
            <person name="Rokhsar D.S."/>
        </authorList>
    </citation>
    <scope>NUCLEOTIDE SEQUENCE [LARGE SCALE GENOMIC DNA]</scope>
    <source>
        <strain evidence="2">cv. AM560-2</strain>
    </source>
</reference>
<organism evidence="1 2">
    <name type="scientific">Manihot esculenta</name>
    <name type="common">Cassava</name>
    <name type="synonym">Jatropha manihot</name>
    <dbReference type="NCBI Taxonomy" id="3983"/>
    <lineage>
        <taxon>Eukaryota</taxon>
        <taxon>Viridiplantae</taxon>
        <taxon>Streptophyta</taxon>
        <taxon>Embryophyta</taxon>
        <taxon>Tracheophyta</taxon>
        <taxon>Spermatophyta</taxon>
        <taxon>Magnoliopsida</taxon>
        <taxon>eudicotyledons</taxon>
        <taxon>Gunneridae</taxon>
        <taxon>Pentapetalae</taxon>
        <taxon>rosids</taxon>
        <taxon>fabids</taxon>
        <taxon>Malpighiales</taxon>
        <taxon>Euphorbiaceae</taxon>
        <taxon>Crotonoideae</taxon>
        <taxon>Manihoteae</taxon>
        <taxon>Manihot</taxon>
    </lineage>
</organism>
<dbReference type="EMBL" id="CM004400">
    <property type="protein sequence ID" value="KAG8638207.1"/>
    <property type="molecule type" value="Genomic_DNA"/>
</dbReference>
<comment type="caution">
    <text evidence="1">The sequence shown here is derived from an EMBL/GenBank/DDBJ whole genome shotgun (WGS) entry which is preliminary data.</text>
</comment>
<protein>
    <submittedName>
        <fullName evidence="1">Uncharacterized protein</fullName>
    </submittedName>
</protein>
<sequence>MRKYIYMERGKKKKKNEKRSAICGWRVISVVHCSTVLSSMTLILFLFETPLSSFIYMRILRFTHSSCACISPTLSNSNPFANLHCTAHHQV</sequence>
<proteinExistence type="predicted"/>
<accession>A0ACB7GCZ9</accession>